<name>A0A015KD26_RHIIW</name>
<dbReference type="EMBL" id="JEMT01001936">
    <property type="protein sequence ID" value="EXX79657.1"/>
    <property type="molecule type" value="Genomic_DNA"/>
</dbReference>
<dbReference type="GO" id="GO:0005524">
    <property type="term" value="F:ATP binding"/>
    <property type="evidence" value="ECO:0007669"/>
    <property type="project" value="InterPro"/>
</dbReference>
<organism evidence="2 3">
    <name type="scientific">Rhizophagus irregularis (strain DAOM 197198w)</name>
    <name type="common">Glomus intraradices</name>
    <dbReference type="NCBI Taxonomy" id="1432141"/>
    <lineage>
        <taxon>Eukaryota</taxon>
        <taxon>Fungi</taxon>
        <taxon>Fungi incertae sedis</taxon>
        <taxon>Mucoromycota</taxon>
        <taxon>Glomeromycotina</taxon>
        <taxon>Glomeromycetes</taxon>
        <taxon>Glomerales</taxon>
        <taxon>Glomeraceae</taxon>
        <taxon>Rhizophagus</taxon>
    </lineage>
</organism>
<dbReference type="InterPro" id="IPR000719">
    <property type="entry name" value="Prot_kinase_dom"/>
</dbReference>
<feature type="domain" description="Protein kinase" evidence="1">
    <location>
        <begin position="102"/>
        <end position="315"/>
    </location>
</feature>
<keyword evidence="3" id="KW-1185">Reference proteome</keyword>
<reference evidence="2 3" key="1">
    <citation type="submission" date="2014-02" db="EMBL/GenBank/DDBJ databases">
        <title>Single nucleus genome sequencing reveals high similarity among nuclei of an endomycorrhizal fungus.</title>
        <authorList>
            <person name="Lin K."/>
            <person name="Geurts R."/>
            <person name="Zhang Z."/>
            <person name="Limpens E."/>
            <person name="Saunders D.G."/>
            <person name="Mu D."/>
            <person name="Pang E."/>
            <person name="Cao H."/>
            <person name="Cha H."/>
            <person name="Lin T."/>
            <person name="Zhou Q."/>
            <person name="Shang Y."/>
            <person name="Li Y."/>
            <person name="Ivanov S."/>
            <person name="Sharma T."/>
            <person name="Velzen R.V."/>
            <person name="Ruijter N.D."/>
            <person name="Aanen D.K."/>
            <person name="Win J."/>
            <person name="Kamoun S."/>
            <person name="Bisseling T."/>
            <person name="Huang S."/>
        </authorList>
    </citation>
    <scope>NUCLEOTIDE SEQUENCE [LARGE SCALE GENOMIC DNA]</scope>
    <source>
        <strain evidence="3">DAOM197198w</strain>
    </source>
</reference>
<dbReference type="AlphaFoldDB" id="A0A015KD26"/>
<proteinExistence type="predicted"/>
<dbReference type="GO" id="GO:0005737">
    <property type="term" value="C:cytoplasm"/>
    <property type="evidence" value="ECO:0007669"/>
    <property type="project" value="TreeGrafter"/>
</dbReference>
<gene>
    <name evidence="2" type="ORF">RirG_003430</name>
</gene>
<protein>
    <submittedName>
        <fullName evidence="2">Gcn2p</fullName>
    </submittedName>
</protein>
<dbReference type="SUPFAM" id="SSF56112">
    <property type="entry name" value="Protein kinase-like (PK-like)"/>
    <property type="match status" value="1"/>
</dbReference>
<dbReference type="InterPro" id="IPR001245">
    <property type="entry name" value="Ser-Thr/Tyr_kinase_cat_dom"/>
</dbReference>
<accession>A0A015KD26</accession>
<dbReference type="InterPro" id="IPR053235">
    <property type="entry name" value="Ser_Thr_kinase"/>
</dbReference>
<dbReference type="SMART" id="SM00220">
    <property type="entry name" value="S_TKc"/>
    <property type="match status" value="1"/>
</dbReference>
<evidence type="ECO:0000259" key="1">
    <source>
        <dbReference type="PROSITE" id="PS50011"/>
    </source>
</evidence>
<dbReference type="Gene3D" id="1.10.510.10">
    <property type="entry name" value="Transferase(Phosphotransferase) domain 1"/>
    <property type="match status" value="1"/>
</dbReference>
<dbReference type="PROSITE" id="PS50011">
    <property type="entry name" value="PROTEIN_KINASE_DOM"/>
    <property type="match status" value="1"/>
</dbReference>
<dbReference type="HOGENOM" id="CLU_000288_7_34_1"/>
<evidence type="ECO:0000313" key="3">
    <source>
        <dbReference type="Proteomes" id="UP000022910"/>
    </source>
</evidence>
<sequence length="315" mass="37172">MDQLINHKHKIDFLLSDNTSLGMPTQTTIKHNRKRKTKILCSECNQRRELLEENHHICCVCYKAKSVYIPSGNKVIDDFIMHTLTSSSKLAGKMVFVPYDQFKDVKFIAEGGFSEIYKAIWIDGPVINNWCKKKQSFCKPTYKKNYEVVLKKLNNSKEITTKELNELKIFHEFSLNWKKKKNYKNSYELFNYVSNYFGITQEPVTKDIMIIMPYYKSGDLINYLTNDFYNIRWSYKLYMLKDIINGLVNIHSVNILHRDFHSGNIFFRDKRNVYLGDLGLNKSAIEFIDDDNNKENYGIIPYMAPEIFKGQKYTK</sequence>
<comment type="caution">
    <text evidence="2">The sequence shown here is derived from an EMBL/GenBank/DDBJ whole genome shotgun (WGS) entry which is preliminary data.</text>
</comment>
<dbReference type="InterPro" id="IPR011009">
    <property type="entry name" value="Kinase-like_dom_sf"/>
</dbReference>
<dbReference type="OrthoDB" id="2431426at2759"/>
<dbReference type="Pfam" id="PF07714">
    <property type="entry name" value="PK_Tyr_Ser-Thr"/>
    <property type="match status" value="1"/>
</dbReference>
<evidence type="ECO:0000313" key="2">
    <source>
        <dbReference type="EMBL" id="EXX79657.1"/>
    </source>
</evidence>
<dbReference type="GO" id="GO:0004674">
    <property type="term" value="F:protein serine/threonine kinase activity"/>
    <property type="evidence" value="ECO:0007669"/>
    <property type="project" value="TreeGrafter"/>
</dbReference>
<dbReference type="Proteomes" id="UP000022910">
    <property type="component" value="Unassembled WGS sequence"/>
</dbReference>
<dbReference type="STRING" id="1432141.A0A015KD26"/>
<dbReference type="PANTHER" id="PTHR24361">
    <property type="entry name" value="MITOGEN-ACTIVATED KINASE KINASE KINASE"/>
    <property type="match status" value="1"/>
</dbReference>